<protein>
    <submittedName>
        <fullName evidence="2">Uncharacterized protein</fullName>
    </submittedName>
</protein>
<dbReference type="Proteomes" id="UP000314294">
    <property type="component" value="Unassembled WGS sequence"/>
</dbReference>
<keyword evidence="3" id="KW-1185">Reference proteome</keyword>
<gene>
    <name evidence="2" type="ORF">EYF80_051600</name>
</gene>
<evidence type="ECO:0000313" key="2">
    <source>
        <dbReference type="EMBL" id="TNN38233.1"/>
    </source>
</evidence>
<sequence>MAGKGGRLVQGHGSGLDTWYDTEVEDAFAKMEGSLQETENQHKPIMDLTVPSDRMEEPTREGVTMVVLGLRRGCVGDDTLDPSRVFWPFNVEDFILLTFSRLG</sequence>
<feature type="region of interest" description="Disordered" evidence="1">
    <location>
        <begin position="33"/>
        <end position="59"/>
    </location>
</feature>
<dbReference type="AlphaFoldDB" id="A0A4Z2FBT1"/>
<organism evidence="2 3">
    <name type="scientific">Liparis tanakae</name>
    <name type="common">Tanaka's snailfish</name>
    <dbReference type="NCBI Taxonomy" id="230148"/>
    <lineage>
        <taxon>Eukaryota</taxon>
        <taxon>Metazoa</taxon>
        <taxon>Chordata</taxon>
        <taxon>Craniata</taxon>
        <taxon>Vertebrata</taxon>
        <taxon>Euteleostomi</taxon>
        <taxon>Actinopterygii</taxon>
        <taxon>Neopterygii</taxon>
        <taxon>Teleostei</taxon>
        <taxon>Neoteleostei</taxon>
        <taxon>Acanthomorphata</taxon>
        <taxon>Eupercaria</taxon>
        <taxon>Perciformes</taxon>
        <taxon>Cottioidei</taxon>
        <taxon>Cottales</taxon>
        <taxon>Liparidae</taxon>
        <taxon>Liparis</taxon>
    </lineage>
</organism>
<dbReference type="EMBL" id="SRLO01001391">
    <property type="protein sequence ID" value="TNN38233.1"/>
    <property type="molecule type" value="Genomic_DNA"/>
</dbReference>
<accession>A0A4Z2FBT1</accession>
<comment type="caution">
    <text evidence="2">The sequence shown here is derived from an EMBL/GenBank/DDBJ whole genome shotgun (WGS) entry which is preliminary data.</text>
</comment>
<name>A0A4Z2FBT1_9TELE</name>
<proteinExistence type="predicted"/>
<reference evidence="2 3" key="1">
    <citation type="submission" date="2019-03" db="EMBL/GenBank/DDBJ databases">
        <title>First draft genome of Liparis tanakae, snailfish: a comprehensive survey of snailfish specific genes.</title>
        <authorList>
            <person name="Kim W."/>
            <person name="Song I."/>
            <person name="Jeong J.-H."/>
            <person name="Kim D."/>
            <person name="Kim S."/>
            <person name="Ryu S."/>
            <person name="Song J.Y."/>
            <person name="Lee S.K."/>
        </authorList>
    </citation>
    <scope>NUCLEOTIDE SEQUENCE [LARGE SCALE GENOMIC DNA]</scope>
    <source>
        <tissue evidence="2">Muscle</tissue>
    </source>
</reference>
<evidence type="ECO:0000313" key="3">
    <source>
        <dbReference type="Proteomes" id="UP000314294"/>
    </source>
</evidence>
<evidence type="ECO:0000256" key="1">
    <source>
        <dbReference type="SAM" id="MobiDB-lite"/>
    </source>
</evidence>